<protein>
    <recommendedName>
        <fullName evidence="3">ABC transporter domain-containing protein</fullName>
    </recommendedName>
</protein>
<dbReference type="InterPro" id="IPR003593">
    <property type="entry name" value="AAA+_ATPase"/>
</dbReference>
<dbReference type="PROSITE" id="PS50893">
    <property type="entry name" value="ABC_TRANSPORTER_2"/>
    <property type="match status" value="1"/>
</dbReference>
<keyword evidence="5" id="KW-1185">Reference proteome</keyword>
<dbReference type="PANTHER" id="PTHR24220">
    <property type="entry name" value="IMPORT ATP-BINDING PROTEIN"/>
    <property type="match status" value="1"/>
</dbReference>
<dbReference type="InterPro" id="IPR015854">
    <property type="entry name" value="ABC_transpr_LolD-like"/>
</dbReference>
<dbReference type="SMART" id="SM00382">
    <property type="entry name" value="AAA"/>
    <property type="match status" value="1"/>
</dbReference>
<accession>A0ABP7FZX8</accession>
<sequence length="257" mass="27875">MTYDGEQDGHMPDTGPVAALEQVTVRFGATTALSGIDLEIAAGEIIGVVGESGAGKSTLLNLLDAVTRPTAGRVLIEGTDPQALTERGRRLLRRRIGMVFQSFNLLSNRTVRQNIALPLRLQRRSDAALVEHLLDYVGLLERAESYPAQLSGGQKQRVAIARALATRPGLLLCDEPTSALDTHTAADILELLAHTRRDFGTTIVLVTHELDAVGAICDRAAVLERGVLRDVIPVVRKPREPADIRSYLDHVRQVLSV</sequence>
<dbReference type="InterPro" id="IPR027417">
    <property type="entry name" value="P-loop_NTPase"/>
</dbReference>
<evidence type="ECO:0000259" key="3">
    <source>
        <dbReference type="PROSITE" id="PS50893"/>
    </source>
</evidence>
<name>A0ABP7FZX8_9MICO</name>
<dbReference type="EMBL" id="BAABAF010000001">
    <property type="protein sequence ID" value="GAA3752067.1"/>
    <property type="molecule type" value="Genomic_DNA"/>
</dbReference>
<dbReference type="SUPFAM" id="SSF52540">
    <property type="entry name" value="P-loop containing nucleoside triphosphate hydrolases"/>
    <property type="match status" value="1"/>
</dbReference>
<evidence type="ECO:0000256" key="1">
    <source>
        <dbReference type="ARBA" id="ARBA00022741"/>
    </source>
</evidence>
<dbReference type="Pfam" id="PF00005">
    <property type="entry name" value="ABC_tran"/>
    <property type="match status" value="1"/>
</dbReference>
<evidence type="ECO:0000313" key="4">
    <source>
        <dbReference type="EMBL" id="GAA3752067.1"/>
    </source>
</evidence>
<dbReference type="PANTHER" id="PTHR24220:SF685">
    <property type="entry name" value="ABC TRANSPORTER RELATED"/>
    <property type="match status" value="1"/>
</dbReference>
<dbReference type="RefSeq" id="WP_344779511.1">
    <property type="nucleotide sequence ID" value="NZ_BAABAF010000001.1"/>
</dbReference>
<feature type="domain" description="ABC transporter" evidence="3">
    <location>
        <begin position="18"/>
        <end position="250"/>
    </location>
</feature>
<organism evidence="4 5">
    <name type="scientific">Microbacterium kribbense</name>
    <dbReference type="NCBI Taxonomy" id="433645"/>
    <lineage>
        <taxon>Bacteria</taxon>
        <taxon>Bacillati</taxon>
        <taxon>Actinomycetota</taxon>
        <taxon>Actinomycetes</taxon>
        <taxon>Micrococcales</taxon>
        <taxon>Microbacteriaceae</taxon>
        <taxon>Microbacterium</taxon>
    </lineage>
</organism>
<dbReference type="InterPro" id="IPR017871">
    <property type="entry name" value="ABC_transporter-like_CS"/>
</dbReference>
<dbReference type="PROSITE" id="PS00211">
    <property type="entry name" value="ABC_TRANSPORTER_1"/>
    <property type="match status" value="1"/>
</dbReference>
<dbReference type="Gene3D" id="3.40.50.300">
    <property type="entry name" value="P-loop containing nucleotide triphosphate hydrolases"/>
    <property type="match status" value="1"/>
</dbReference>
<dbReference type="Proteomes" id="UP001500540">
    <property type="component" value="Unassembled WGS sequence"/>
</dbReference>
<keyword evidence="1" id="KW-0547">Nucleotide-binding</keyword>
<gene>
    <name evidence="4" type="ORF">GCM10022240_01470</name>
</gene>
<reference evidence="5" key="1">
    <citation type="journal article" date="2019" name="Int. J. Syst. Evol. Microbiol.">
        <title>The Global Catalogue of Microorganisms (GCM) 10K type strain sequencing project: providing services to taxonomists for standard genome sequencing and annotation.</title>
        <authorList>
            <consortium name="The Broad Institute Genomics Platform"/>
            <consortium name="The Broad Institute Genome Sequencing Center for Infectious Disease"/>
            <person name="Wu L."/>
            <person name="Ma J."/>
        </authorList>
    </citation>
    <scope>NUCLEOTIDE SEQUENCE [LARGE SCALE GENOMIC DNA]</scope>
    <source>
        <strain evidence="5">JCM 16950</strain>
    </source>
</reference>
<evidence type="ECO:0000256" key="2">
    <source>
        <dbReference type="ARBA" id="ARBA00022840"/>
    </source>
</evidence>
<proteinExistence type="predicted"/>
<comment type="caution">
    <text evidence="4">The sequence shown here is derived from an EMBL/GenBank/DDBJ whole genome shotgun (WGS) entry which is preliminary data.</text>
</comment>
<evidence type="ECO:0000313" key="5">
    <source>
        <dbReference type="Proteomes" id="UP001500540"/>
    </source>
</evidence>
<keyword evidence="2" id="KW-0067">ATP-binding</keyword>
<dbReference type="InterPro" id="IPR003439">
    <property type="entry name" value="ABC_transporter-like_ATP-bd"/>
</dbReference>